<evidence type="ECO:0000313" key="16">
    <source>
        <dbReference type="EMBL" id="KAE8007953.1"/>
    </source>
</evidence>
<sequence>MAPKKKKQSNSNKPNSNSSSRAKPQVSSSSSSSGPRLQISAENESRLRRLLLNNSARSAPAPVDDTLSRAQKAKKLKAVYENLSCEGFTNDQIELALSALKEGATFEAALDWLCLNLPGNELPLKFASGNSLHTRGGSVGVILNSREDWTPSVDPSTEIKEEAPEFSVKIKGRWDDDTLDLHQPSQADWIRQYMEQQEEDESKTWEDDAVDKGSLEEVSGPRSYDIIAKEYRATRLEAMKAKEKGDKKSQEQAGNIIRKLKLELSALGLSDNILASEFENERDSGSASGNMISSSTAFEHCEVKQLCNVEGGLAFVVEADESAVDGNDMDCCSSKEFPIKSSPSSPIQEKHAAKEESEDVELGGFFSEDAPSNDGLPPEVLKLQKQEKMRKLNNEKNLEKLDGIWKKGDPQKIPKAVLHQLCQRSGWEAPKFNKVMGQRSSFSYAVSVLRRSSGRGKSRKAGGLITLQLPDQDETFESDAQNRVAAFALCHLFPDLPVHLVTTEPYASLVMQWKEGESSANMEDNEDDRRAGFVDSLLSADHSILVASDDVMDCSLPEQFQKLHVQGNKNSTPVGFDSLVDRVEQRKEVESAYLNQEHKNKMKMKRYKDMLKIRAALPIAALKSDILQLLKENNVLVVCGETGSGKTTQVPQFLLDDMIESGCGGWCNIICTQPRRIAAISVAERVADERCEPSPGSDGSLVGYQVRLDSARNEKTKLLFCTTGILLRKFAGDKNLTGVTHVIVDEVHERSLLGDFLLIVLKNLIEKQSAHGTPKLKVILMSATVDSDLFSRYFGDCPVITAEGRTHPVTTYFLEDIYESINYHLPSDSLASIRNETSTKQRSGSVSNRRGQKNLVSSGWGDESLLSEDTINPYYFPNNYQSYSEQTRQNLKGLNEDVIDYDLLEDLVCHVDETCEEGAILVFLPGVSEIYMLLDKLTASYRFGGPSSDWILPLHSSVASIDQKKAFLRPPENIRKATTNIAETSITIDDVVYVIDCGKHKENRYNPQKKLSSMVEDWISQANARQRRGRAGRVKPGICFCLYTCYRFEKCMRPFQVPEMLRMPLVELCLQIKLLSLGYVKPFLSMALEPPREEAITSALSLLYEVGALEGNEELTPLGHHLAKLPVDVLIGKMMLYGAIFGCLSPILSISAFLSYKSPFVYPKDERQNVERAKLALLNDKIDGPSDSDDGDRQSDHLLMMTAYRKWEKILREVRLKAAQHFCNSYFLSSSVMHMIRDMRIQFGSLLADIGLINLAKKYQIHGKRKEDIDSWFSDSSQPFNKYSCHSSVVKAILCAGLYPNVAATEQGITGVALGSLKQSVGPATLGRPVWYDGRREVHIHPSSINSSLKAFQYPFLVFLEKVETNKIFLRDTSVISPYSILLFGGSIHIQHQTGLVTIDGWLKLTAAAQIAVLFKELRLTLHSILKELIRKPENASIVDNEVVRSMIQLLLEEDKPPNSRSPPSFEYWDEDEFEGLPVIEQTPPETPIITENATPSDPKLKPSPSPKPKPGPRSYTVEIVCGTFLIMFLINYFTGKRENENLALAWAAKFATKDSIFERNFSLLGVGEGEDSPLLLKEGQTVFKFYASGRRFCQGLLATMELKSRHDLISKLYNLVVPCRDEINFEVYMNEEAMDHVVFALARKKAAKTMQKEVRDLQKFAVMVAAPSGRKWVSEELAVVSESKEVAGDLITEGALEQVFGEKAFEKFGKYFISMHFSDQHPGTHKKMLLFKFALPDANKMDEMVRLVALVPYYIDLIGRYKLSSQARSKTEGTRVKAAQEAYKELQNVRQEALQKKKAERKKMMEEAEAKLGAEAIRKKEAKERARQMKKGMPKVKMTRAH</sequence>
<dbReference type="FunFam" id="3.40.50.300:FF:000500">
    <property type="entry name" value="ATP-dependent RNA helicase DHX29"/>
    <property type="match status" value="1"/>
</dbReference>
<dbReference type="InterPro" id="IPR056890">
    <property type="entry name" value="UBA_DHX29-like"/>
</dbReference>
<dbReference type="PROSITE" id="PS51194">
    <property type="entry name" value="HELICASE_CTER"/>
    <property type="match status" value="1"/>
</dbReference>
<proteinExistence type="inferred from homology"/>
<dbReference type="SMART" id="SM00487">
    <property type="entry name" value="DEXDc"/>
    <property type="match status" value="1"/>
</dbReference>
<dbReference type="Pfam" id="PF07946">
    <property type="entry name" value="CCDC47"/>
    <property type="match status" value="1"/>
</dbReference>
<dbReference type="InterPro" id="IPR012879">
    <property type="entry name" value="CCDC47"/>
</dbReference>
<dbReference type="InterPro" id="IPR059023">
    <property type="entry name" value="RNA_hel_CTD"/>
</dbReference>
<dbReference type="PANTHER" id="PTHR18934">
    <property type="entry name" value="ATP-DEPENDENT RNA HELICASE"/>
    <property type="match status" value="1"/>
</dbReference>
<dbReference type="GO" id="GO:0003723">
    <property type="term" value="F:RNA binding"/>
    <property type="evidence" value="ECO:0007669"/>
    <property type="project" value="UniProtKB-KW"/>
</dbReference>
<dbReference type="InterPro" id="IPR014001">
    <property type="entry name" value="Helicase_ATP-bd"/>
</dbReference>
<evidence type="ECO:0000256" key="1">
    <source>
        <dbReference type="ARBA" id="ARBA00004229"/>
    </source>
</evidence>
<dbReference type="GO" id="GO:0016787">
    <property type="term" value="F:hydrolase activity"/>
    <property type="evidence" value="ECO:0007669"/>
    <property type="project" value="UniProtKB-KW"/>
</dbReference>
<dbReference type="InterPro" id="IPR048333">
    <property type="entry name" value="HA2_WH"/>
</dbReference>
<feature type="region of interest" description="Disordered" evidence="13">
    <location>
        <begin position="1817"/>
        <end position="1843"/>
    </location>
</feature>
<evidence type="ECO:0000256" key="5">
    <source>
        <dbReference type="ARBA" id="ARBA00022741"/>
    </source>
</evidence>
<feature type="region of interest" description="Disordered" evidence="13">
    <location>
        <begin position="1481"/>
        <end position="1514"/>
    </location>
</feature>
<keyword evidence="10" id="KW-0809">Transit peptide</keyword>
<dbReference type="InterPro" id="IPR007502">
    <property type="entry name" value="Helicase-assoc_dom"/>
</dbReference>
<keyword evidence="6" id="KW-0378">Hydrolase</keyword>
<evidence type="ECO:0000256" key="9">
    <source>
        <dbReference type="ARBA" id="ARBA00022884"/>
    </source>
</evidence>
<dbReference type="GO" id="GO:0009507">
    <property type="term" value="C:chloroplast"/>
    <property type="evidence" value="ECO:0007669"/>
    <property type="project" value="UniProtKB-SubCell"/>
</dbReference>
<dbReference type="GO" id="GO:0005509">
    <property type="term" value="F:calcium ion binding"/>
    <property type="evidence" value="ECO:0007669"/>
    <property type="project" value="InterPro"/>
</dbReference>
<dbReference type="Pfam" id="PF21010">
    <property type="entry name" value="HA2_C"/>
    <property type="match status" value="1"/>
</dbReference>
<evidence type="ECO:0000313" key="17">
    <source>
        <dbReference type="Proteomes" id="UP000327013"/>
    </source>
</evidence>
<dbReference type="Pfam" id="PF24899">
    <property type="entry name" value="UBA_DHX29"/>
    <property type="match status" value="1"/>
</dbReference>
<dbReference type="CDD" id="cd18791">
    <property type="entry name" value="SF2_C_RHA"/>
    <property type="match status" value="1"/>
</dbReference>
<dbReference type="Gene3D" id="1.20.120.1080">
    <property type="match status" value="1"/>
</dbReference>
<dbReference type="SMART" id="SM00490">
    <property type="entry name" value="HELICc"/>
    <property type="match status" value="1"/>
</dbReference>
<dbReference type="SUPFAM" id="SSF52540">
    <property type="entry name" value="P-loop containing nucleoside triphosphate hydrolases"/>
    <property type="match status" value="1"/>
</dbReference>
<dbReference type="Pfam" id="PF26026">
    <property type="entry name" value="RNA_hel_CTD"/>
    <property type="match status" value="1"/>
</dbReference>
<feature type="region of interest" description="Disordered" evidence="13">
    <location>
        <begin position="196"/>
        <end position="216"/>
    </location>
</feature>
<keyword evidence="3" id="KW-0150">Chloroplast</keyword>
<dbReference type="InterPro" id="IPR001650">
    <property type="entry name" value="Helicase_C-like"/>
</dbReference>
<dbReference type="CDD" id="cd17917">
    <property type="entry name" value="DEXHc_RHA-like"/>
    <property type="match status" value="1"/>
</dbReference>
<feature type="compositionally biased region" description="Basic and acidic residues" evidence="13">
    <location>
        <begin position="1817"/>
        <end position="1828"/>
    </location>
</feature>
<evidence type="ECO:0000256" key="13">
    <source>
        <dbReference type="SAM" id="MobiDB-lite"/>
    </source>
</evidence>
<dbReference type="Pfam" id="PF04408">
    <property type="entry name" value="WHD_HA2"/>
    <property type="match status" value="1"/>
</dbReference>
<keyword evidence="4" id="KW-0934">Plastid</keyword>
<evidence type="ECO:0000256" key="11">
    <source>
        <dbReference type="ARBA" id="ARBA00047984"/>
    </source>
</evidence>
<protein>
    <recommendedName>
        <fullName evidence="2">RNA helicase</fullName>
        <ecNumber evidence="2">3.6.4.13</ecNumber>
    </recommendedName>
</protein>
<keyword evidence="9" id="KW-0694">RNA-binding</keyword>
<dbReference type="EC" id="3.6.4.13" evidence="2"/>
<dbReference type="Proteomes" id="UP000327013">
    <property type="component" value="Chromosome 2"/>
</dbReference>
<evidence type="ECO:0000259" key="14">
    <source>
        <dbReference type="PROSITE" id="PS51192"/>
    </source>
</evidence>
<feature type="compositionally biased region" description="Pro residues" evidence="13">
    <location>
        <begin position="1502"/>
        <end position="1512"/>
    </location>
</feature>
<comment type="subcellular location">
    <subcellularLocation>
        <location evidence="1">Plastid</location>
        <location evidence="1">Chloroplast</location>
    </subcellularLocation>
</comment>
<name>A0A5N6QP34_9ROSI</name>
<dbReference type="GO" id="GO:0005524">
    <property type="term" value="F:ATP binding"/>
    <property type="evidence" value="ECO:0007669"/>
    <property type="project" value="UniProtKB-KW"/>
</dbReference>
<accession>A0A5N6QP34</accession>
<keyword evidence="7" id="KW-0347">Helicase</keyword>
<evidence type="ECO:0000256" key="12">
    <source>
        <dbReference type="ARBA" id="ARBA00060772"/>
    </source>
</evidence>
<evidence type="ECO:0000256" key="6">
    <source>
        <dbReference type="ARBA" id="ARBA00022801"/>
    </source>
</evidence>
<feature type="domain" description="Helicase ATP-binding" evidence="14">
    <location>
        <begin position="627"/>
        <end position="803"/>
    </location>
</feature>
<dbReference type="Pfam" id="PF07717">
    <property type="entry name" value="OB_NTP_bind"/>
    <property type="match status" value="1"/>
</dbReference>
<organism evidence="16 17">
    <name type="scientific">Carpinus fangiana</name>
    <dbReference type="NCBI Taxonomy" id="176857"/>
    <lineage>
        <taxon>Eukaryota</taxon>
        <taxon>Viridiplantae</taxon>
        <taxon>Streptophyta</taxon>
        <taxon>Embryophyta</taxon>
        <taxon>Tracheophyta</taxon>
        <taxon>Spermatophyta</taxon>
        <taxon>Magnoliopsida</taxon>
        <taxon>eudicotyledons</taxon>
        <taxon>Gunneridae</taxon>
        <taxon>Pentapetalae</taxon>
        <taxon>rosids</taxon>
        <taxon>fabids</taxon>
        <taxon>Fagales</taxon>
        <taxon>Betulaceae</taxon>
        <taxon>Carpinus</taxon>
    </lineage>
</organism>
<evidence type="ECO:0000256" key="4">
    <source>
        <dbReference type="ARBA" id="ARBA00022640"/>
    </source>
</evidence>
<dbReference type="PROSITE" id="PS51192">
    <property type="entry name" value="HELICASE_ATP_BIND_1"/>
    <property type="match status" value="1"/>
</dbReference>
<comment type="similarity">
    <text evidence="12">Belongs to the DExH box helicase family.</text>
</comment>
<dbReference type="InterPro" id="IPR011709">
    <property type="entry name" value="DEAD-box_helicase_OB_fold"/>
</dbReference>
<dbReference type="EMBL" id="CM017322">
    <property type="protein sequence ID" value="KAE8007953.1"/>
    <property type="molecule type" value="Genomic_DNA"/>
</dbReference>
<dbReference type="OrthoDB" id="5600252at2759"/>
<evidence type="ECO:0000259" key="15">
    <source>
        <dbReference type="PROSITE" id="PS51194"/>
    </source>
</evidence>
<dbReference type="FunFam" id="3.40.50.300:FF:000819">
    <property type="entry name" value="ATP dependent RNA helicase, putative"/>
    <property type="match status" value="1"/>
</dbReference>
<dbReference type="InterPro" id="IPR027417">
    <property type="entry name" value="P-loop_NTPase"/>
</dbReference>
<feature type="compositionally biased region" description="Basic and acidic residues" evidence="13">
    <location>
        <begin position="202"/>
        <end position="215"/>
    </location>
</feature>
<keyword evidence="8" id="KW-0067">ATP-binding</keyword>
<feature type="compositionally biased region" description="Low complexity" evidence="13">
    <location>
        <begin position="9"/>
        <end position="33"/>
    </location>
</feature>
<keyword evidence="17" id="KW-1185">Reference proteome</keyword>
<evidence type="ECO:0000256" key="7">
    <source>
        <dbReference type="ARBA" id="ARBA00022806"/>
    </source>
</evidence>
<feature type="region of interest" description="Disordered" evidence="13">
    <location>
        <begin position="1"/>
        <end position="42"/>
    </location>
</feature>
<feature type="compositionally biased region" description="Basic residues" evidence="13">
    <location>
        <begin position="1829"/>
        <end position="1843"/>
    </location>
</feature>
<dbReference type="GO" id="GO:0032469">
    <property type="term" value="P:endoplasmic reticulum calcium ion homeostasis"/>
    <property type="evidence" value="ECO:0007669"/>
    <property type="project" value="InterPro"/>
</dbReference>
<dbReference type="SMART" id="SM00847">
    <property type="entry name" value="HA2"/>
    <property type="match status" value="1"/>
</dbReference>
<comment type="catalytic activity">
    <reaction evidence="11">
        <text>ATP + H2O = ADP + phosphate + H(+)</text>
        <dbReference type="Rhea" id="RHEA:13065"/>
        <dbReference type="ChEBI" id="CHEBI:15377"/>
        <dbReference type="ChEBI" id="CHEBI:15378"/>
        <dbReference type="ChEBI" id="CHEBI:30616"/>
        <dbReference type="ChEBI" id="CHEBI:43474"/>
        <dbReference type="ChEBI" id="CHEBI:456216"/>
        <dbReference type="EC" id="3.6.4.13"/>
    </reaction>
</comment>
<evidence type="ECO:0000256" key="3">
    <source>
        <dbReference type="ARBA" id="ARBA00022528"/>
    </source>
</evidence>
<dbReference type="Pfam" id="PF00270">
    <property type="entry name" value="DEAD"/>
    <property type="match status" value="1"/>
</dbReference>
<dbReference type="InterPro" id="IPR011545">
    <property type="entry name" value="DEAD/DEAH_box_helicase_dom"/>
</dbReference>
<evidence type="ECO:0000256" key="8">
    <source>
        <dbReference type="ARBA" id="ARBA00022840"/>
    </source>
</evidence>
<dbReference type="FunFam" id="1.20.120.1080:FF:000002">
    <property type="entry name" value="Putative ATP-dependent RNA helicase DHX36"/>
    <property type="match status" value="1"/>
</dbReference>
<evidence type="ECO:0000256" key="10">
    <source>
        <dbReference type="ARBA" id="ARBA00022946"/>
    </source>
</evidence>
<reference evidence="16 17" key="1">
    <citation type="submission" date="2019-06" db="EMBL/GenBank/DDBJ databases">
        <title>A chromosomal-level reference genome of Carpinus fangiana (Coryloideae, Betulaceae).</title>
        <authorList>
            <person name="Yang X."/>
            <person name="Wang Z."/>
            <person name="Zhang L."/>
            <person name="Hao G."/>
            <person name="Liu J."/>
            <person name="Yang Y."/>
        </authorList>
    </citation>
    <scope>NUCLEOTIDE SEQUENCE [LARGE SCALE GENOMIC DNA]</scope>
    <source>
        <strain evidence="16">Cfa_2016G</strain>
        <tissue evidence="16">Leaf</tissue>
    </source>
</reference>
<dbReference type="GO" id="GO:0003724">
    <property type="term" value="F:RNA helicase activity"/>
    <property type="evidence" value="ECO:0007669"/>
    <property type="project" value="UniProtKB-EC"/>
</dbReference>
<gene>
    <name evidence="16" type="ORF">FH972_004507</name>
</gene>
<evidence type="ECO:0000256" key="2">
    <source>
        <dbReference type="ARBA" id="ARBA00012552"/>
    </source>
</evidence>
<dbReference type="GO" id="GO:0005783">
    <property type="term" value="C:endoplasmic reticulum"/>
    <property type="evidence" value="ECO:0007669"/>
    <property type="project" value="InterPro"/>
</dbReference>
<keyword evidence="5" id="KW-0547">Nucleotide-binding</keyword>
<feature type="domain" description="Helicase C-terminal" evidence="15">
    <location>
        <begin position="903"/>
        <end position="1076"/>
    </location>
</feature>
<dbReference type="Gene3D" id="3.40.50.300">
    <property type="entry name" value="P-loop containing nucleotide triphosphate hydrolases"/>
    <property type="match status" value="2"/>
</dbReference>
<dbReference type="PANTHER" id="PTHR18934:SF246">
    <property type="entry name" value="DEXH-BOX ATP-DEPENDENT RNA HELICASE DEXH4, CHLOROPLASTIC-RELATED"/>
    <property type="match status" value="1"/>
</dbReference>